<dbReference type="PANTHER" id="PTHR43172">
    <property type="entry name" value="ADENYLOSUCCINATE LYASE"/>
    <property type="match status" value="1"/>
</dbReference>
<proteinExistence type="predicted"/>
<dbReference type="GO" id="GO:0070626">
    <property type="term" value="F:(S)-2-(5-amino-1-(5-phospho-D-ribosyl)imidazole-4-carboxamido) succinate lyase (fumarate-forming) activity"/>
    <property type="evidence" value="ECO:0007669"/>
    <property type="project" value="TreeGrafter"/>
</dbReference>
<dbReference type="PANTHER" id="PTHR43172:SF1">
    <property type="entry name" value="ADENYLOSUCCINATE LYASE"/>
    <property type="match status" value="1"/>
</dbReference>
<evidence type="ECO:0000313" key="3">
    <source>
        <dbReference type="EMBL" id="KAK2727649.1"/>
    </source>
</evidence>
<evidence type="ECO:0000259" key="2">
    <source>
        <dbReference type="Pfam" id="PF00206"/>
    </source>
</evidence>
<reference evidence="3" key="1">
    <citation type="submission" date="2023-07" db="EMBL/GenBank/DDBJ databases">
        <title>Chromosome-level genome assembly of Artemia franciscana.</title>
        <authorList>
            <person name="Jo E."/>
        </authorList>
    </citation>
    <scope>NUCLEOTIDE SEQUENCE</scope>
    <source>
        <tissue evidence="3">Whole body</tissue>
    </source>
</reference>
<dbReference type="InterPro" id="IPR022761">
    <property type="entry name" value="Fumarate_lyase_N"/>
</dbReference>
<dbReference type="Gene3D" id="1.10.275.10">
    <property type="entry name" value="Fumarase/aspartase (N-terminal domain)"/>
    <property type="match status" value="1"/>
</dbReference>
<dbReference type="Proteomes" id="UP001187531">
    <property type="component" value="Unassembled WGS sequence"/>
</dbReference>
<dbReference type="InterPro" id="IPR020557">
    <property type="entry name" value="Fumarate_lyase_CS"/>
</dbReference>
<dbReference type="SUPFAM" id="SSF48557">
    <property type="entry name" value="L-aspartase-like"/>
    <property type="match status" value="1"/>
</dbReference>
<protein>
    <recommendedName>
        <fullName evidence="2">Fumarate lyase N-terminal domain-containing protein</fullName>
    </recommendedName>
</protein>
<dbReference type="EMBL" id="JAVRJZ010000001">
    <property type="protein sequence ID" value="KAK2727649.1"/>
    <property type="molecule type" value="Genomic_DNA"/>
</dbReference>
<organism evidence="3 4">
    <name type="scientific">Artemia franciscana</name>
    <name type="common">Brine shrimp</name>
    <name type="synonym">Artemia sanfranciscana</name>
    <dbReference type="NCBI Taxonomy" id="6661"/>
    <lineage>
        <taxon>Eukaryota</taxon>
        <taxon>Metazoa</taxon>
        <taxon>Ecdysozoa</taxon>
        <taxon>Arthropoda</taxon>
        <taxon>Crustacea</taxon>
        <taxon>Branchiopoda</taxon>
        <taxon>Anostraca</taxon>
        <taxon>Artemiidae</taxon>
        <taxon>Artemia</taxon>
    </lineage>
</organism>
<feature type="non-terminal residue" evidence="3">
    <location>
        <position position="331"/>
    </location>
</feature>
<gene>
    <name evidence="3" type="ORF">QYM36_008211</name>
</gene>
<dbReference type="InterPro" id="IPR008948">
    <property type="entry name" value="L-Aspartase-like"/>
</dbReference>
<keyword evidence="4" id="KW-1185">Reference proteome</keyword>
<dbReference type="Pfam" id="PF00206">
    <property type="entry name" value="Lyase_1"/>
    <property type="match status" value="1"/>
</dbReference>
<dbReference type="PRINTS" id="PR00145">
    <property type="entry name" value="ARGSUCLYASE"/>
</dbReference>
<sequence length="331" mass="37690">MEEQRSQYQTPLTSRYASKEMSFLFSEKHKFFTWRKLWLHLAKAEQELGLVITDEQIQELEEHIEDIDFDVVSSYEKKLKHDVMAHIHAFQDKCSTAGSIIHLGATSAYVQDNADLISLKKGLDLLILGIGRCVQRLSKFAEEYKDLPTLGYTHLQPAQLTTVGKRACLWIQDLLIDESNLTRLRDGLRFRGIKGATGTQASFLVLFKGDHEKVKRLDKRVAELAGFEKTFAVTGQTYPRKIDCDIISALSSLGSTLHKLCTDIRLLASFKEIEEPFEKSQIGSSAMPYKRNPMRSERCCSLARHLMTLVMNPLQTASVQWMERTLDDSAN</sequence>
<keyword evidence="1" id="KW-0456">Lyase</keyword>
<feature type="domain" description="Fumarate lyase N-terminal" evidence="2">
    <location>
        <begin position="40"/>
        <end position="303"/>
    </location>
</feature>
<dbReference type="InterPro" id="IPR024083">
    <property type="entry name" value="Fumarase/histidase_N"/>
</dbReference>
<name>A0AA88LHU9_ARTSF</name>
<dbReference type="Gene3D" id="1.20.200.10">
    <property type="entry name" value="Fumarase/aspartase (Central domain)"/>
    <property type="match status" value="1"/>
</dbReference>
<dbReference type="AlphaFoldDB" id="A0AA88LHU9"/>
<dbReference type="GO" id="GO:0005829">
    <property type="term" value="C:cytosol"/>
    <property type="evidence" value="ECO:0007669"/>
    <property type="project" value="TreeGrafter"/>
</dbReference>
<evidence type="ECO:0000313" key="4">
    <source>
        <dbReference type="Proteomes" id="UP001187531"/>
    </source>
</evidence>
<dbReference type="PRINTS" id="PR00149">
    <property type="entry name" value="FUMRATELYASE"/>
</dbReference>
<dbReference type="PROSITE" id="PS00163">
    <property type="entry name" value="FUMARATE_LYASES"/>
    <property type="match status" value="1"/>
</dbReference>
<dbReference type="GO" id="GO:0004018">
    <property type="term" value="F:N6-(1,2-dicarboxyethyl)AMP AMP-lyase (fumarate-forming) activity"/>
    <property type="evidence" value="ECO:0007669"/>
    <property type="project" value="TreeGrafter"/>
</dbReference>
<dbReference type="InterPro" id="IPR000362">
    <property type="entry name" value="Fumarate_lyase_fam"/>
</dbReference>
<accession>A0AA88LHU9</accession>
<evidence type="ECO:0000256" key="1">
    <source>
        <dbReference type="ARBA" id="ARBA00023239"/>
    </source>
</evidence>
<comment type="caution">
    <text evidence="3">The sequence shown here is derived from an EMBL/GenBank/DDBJ whole genome shotgun (WGS) entry which is preliminary data.</text>
</comment>
<dbReference type="GO" id="GO:0044208">
    <property type="term" value="P:'de novo' AMP biosynthetic process"/>
    <property type="evidence" value="ECO:0007669"/>
    <property type="project" value="TreeGrafter"/>
</dbReference>